<organism evidence="1 2">
    <name type="scientific">Lithospermum erythrorhizon</name>
    <name type="common">Purple gromwell</name>
    <name type="synonym">Lithospermum officinale var. erythrorhizon</name>
    <dbReference type="NCBI Taxonomy" id="34254"/>
    <lineage>
        <taxon>Eukaryota</taxon>
        <taxon>Viridiplantae</taxon>
        <taxon>Streptophyta</taxon>
        <taxon>Embryophyta</taxon>
        <taxon>Tracheophyta</taxon>
        <taxon>Spermatophyta</taxon>
        <taxon>Magnoliopsida</taxon>
        <taxon>eudicotyledons</taxon>
        <taxon>Gunneridae</taxon>
        <taxon>Pentapetalae</taxon>
        <taxon>asterids</taxon>
        <taxon>lamiids</taxon>
        <taxon>Boraginales</taxon>
        <taxon>Boraginaceae</taxon>
        <taxon>Boraginoideae</taxon>
        <taxon>Lithospermeae</taxon>
        <taxon>Lithospermum</taxon>
    </lineage>
</organism>
<proteinExistence type="predicted"/>
<dbReference type="Proteomes" id="UP001454036">
    <property type="component" value="Unassembled WGS sequence"/>
</dbReference>
<dbReference type="PANTHER" id="PTHR33240:SF15">
    <property type="entry name" value="GAG-PRO-LIKE PROTEIN"/>
    <property type="match status" value="1"/>
</dbReference>
<dbReference type="AlphaFoldDB" id="A0AAV3QP77"/>
<evidence type="ECO:0000313" key="1">
    <source>
        <dbReference type="EMBL" id="GAA0165847.1"/>
    </source>
</evidence>
<protein>
    <submittedName>
        <fullName evidence="1">Uncharacterized protein</fullName>
    </submittedName>
</protein>
<comment type="caution">
    <text evidence="1">The sequence shown here is derived from an EMBL/GenBank/DDBJ whole genome shotgun (WGS) entry which is preliminary data.</text>
</comment>
<reference evidence="1 2" key="1">
    <citation type="submission" date="2024-01" db="EMBL/GenBank/DDBJ databases">
        <title>The complete chloroplast genome sequence of Lithospermum erythrorhizon: insights into the phylogenetic relationship among Boraginaceae species and the maternal lineages of purple gromwells.</title>
        <authorList>
            <person name="Okada T."/>
            <person name="Watanabe K."/>
        </authorList>
    </citation>
    <scope>NUCLEOTIDE SEQUENCE [LARGE SCALE GENOMIC DNA]</scope>
</reference>
<dbReference type="PANTHER" id="PTHR33240">
    <property type="entry name" value="OS08G0508500 PROTEIN"/>
    <property type="match status" value="1"/>
</dbReference>
<accession>A0AAV3QP77</accession>
<evidence type="ECO:0000313" key="2">
    <source>
        <dbReference type="Proteomes" id="UP001454036"/>
    </source>
</evidence>
<sequence>MDSDKNNDVAPRITGRVDTISGGITRGGDTSNARMSPIITNFVVARMLVDTGSLADILYLQAYDQLGLPRKHLKPVSTPLTRFTGHSVYPTGIAELDLTVGKAPRTTTARASFTVGIFWIHRIMALSEDLSSML</sequence>
<gene>
    <name evidence="1" type="ORF">LIER_21143</name>
</gene>
<dbReference type="EMBL" id="BAABME010005514">
    <property type="protein sequence ID" value="GAA0165847.1"/>
    <property type="molecule type" value="Genomic_DNA"/>
</dbReference>
<keyword evidence="2" id="KW-1185">Reference proteome</keyword>
<name>A0AAV3QP77_LITER</name>